<dbReference type="PANTHER" id="PTHR45624">
    <property type="entry name" value="MITOCHONDRIAL BASIC AMINO ACIDS TRANSPORTER-RELATED"/>
    <property type="match status" value="1"/>
</dbReference>
<evidence type="ECO:0000256" key="7">
    <source>
        <dbReference type="ARBA" id="ARBA00023128"/>
    </source>
</evidence>
<reference evidence="11 14" key="2">
    <citation type="submission" date="2016-10" db="EMBL/GenBank/DDBJ databases">
        <authorList>
            <person name="de Groot N.N."/>
        </authorList>
    </citation>
    <scope>NUCLEOTIDE SEQUENCE [LARGE SCALE GENOMIC DNA]</scope>
    <source>
        <strain evidence="11 14">CBS 141442</strain>
        <strain evidence="12">PYCC 4715</strain>
    </source>
</reference>
<evidence type="ECO:0000256" key="9">
    <source>
        <dbReference type="PROSITE-ProRule" id="PRU00282"/>
    </source>
</evidence>
<keyword evidence="14" id="KW-1185">Reference proteome</keyword>
<dbReference type="SUPFAM" id="SSF103506">
    <property type="entry name" value="Mitochondrial carrier"/>
    <property type="match status" value="1"/>
</dbReference>
<dbReference type="Proteomes" id="UP000182259">
    <property type="component" value="Chromosome I"/>
</dbReference>
<dbReference type="OrthoDB" id="2139348at2759"/>
<dbReference type="InterPro" id="IPR050567">
    <property type="entry name" value="Mitochondrial_Carrier"/>
</dbReference>
<keyword evidence="6" id="KW-1133">Transmembrane helix</keyword>
<organism evidence="11 14">
    <name type="scientific">Sungouiella intermedia</name>
    <dbReference type="NCBI Taxonomy" id="45354"/>
    <lineage>
        <taxon>Eukaryota</taxon>
        <taxon>Fungi</taxon>
        <taxon>Dikarya</taxon>
        <taxon>Ascomycota</taxon>
        <taxon>Saccharomycotina</taxon>
        <taxon>Pichiomycetes</taxon>
        <taxon>Metschnikowiaceae</taxon>
        <taxon>Sungouiella</taxon>
    </lineage>
</organism>
<dbReference type="Proteomes" id="UP000182334">
    <property type="component" value="Chromosome I"/>
</dbReference>
<accession>A0A1L0CTF4</accession>
<dbReference type="InterPro" id="IPR018108">
    <property type="entry name" value="MCP_transmembrane"/>
</dbReference>
<dbReference type="PROSITE" id="PS50920">
    <property type="entry name" value="SOLCAR"/>
    <property type="match status" value="3"/>
</dbReference>
<evidence type="ECO:0000256" key="5">
    <source>
        <dbReference type="ARBA" id="ARBA00022737"/>
    </source>
</evidence>
<evidence type="ECO:0000256" key="1">
    <source>
        <dbReference type="ARBA" id="ARBA00004225"/>
    </source>
</evidence>
<comment type="subcellular location">
    <subcellularLocation>
        <location evidence="1">Mitochondrion membrane</location>
        <topology evidence="1">Multi-pass membrane protein</topology>
    </subcellularLocation>
</comment>
<evidence type="ECO:0000256" key="8">
    <source>
        <dbReference type="ARBA" id="ARBA00023136"/>
    </source>
</evidence>
<keyword evidence="5" id="KW-0677">Repeat</keyword>
<evidence type="ECO:0000313" key="12">
    <source>
        <dbReference type="EMBL" id="SGZ50213.1"/>
    </source>
</evidence>
<evidence type="ECO:0000256" key="4">
    <source>
        <dbReference type="ARBA" id="ARBA00022692"/>
    </source>
</evidence>
<feature type="repeat" description="Solcar" evidence="9">
    <location>
        <begin position="2"/>
        <end position="86"/>
    </location>
</feature>
<evidence type="ECO:0000256" key="3">
    <source>
        <dbReference type="ARBA" id="ARBA00022448"/>
    </source>
</evidence>
<evidence type="ECO:0000313" key="13">
    <source>
        <dbReference type="Proteomes" id="UP000182259"/>
    </source>
</evidence>
<gene>
    <name evidence="12" type="ORF">SAMEA4029009_CIC11G00000003753</name>
    <name evidence="11" type="ORF">SAMEA4029010_CIC11G00000002744</name>
</gene>
<evidence type="ECO:0000256" key="6">
    <source>
        <dbReference type="ARBA" id="ARBA00022989"/>
    </source>
</evidence>
<dbReference type="Gene3D" id="1.50.40.10">
    <property type="entry name" value="Mitochondrial carrier domain"/>
    <property type="match status" value="1"/>
</dbReference>
<dbReference type="GO" id="GO:1990575">
    <property type="term" value="P:mitochondrial L-ornithine transmembrane transport"/>
    <property type="evidence" value="ECO:0007669"/>
    <property type="project" value="TreeGrafter"/>
</dbReference>
<keyword evidence="8 9" id="KW-0472">Membrane</keyword>
<dbReference type="Pfam" id="PF00153">
    <property type="entry name" value="Mito_carr"/>
    <property type="match status" value="3"/>
</dbReference>
<sequence length="283" mass="31135">MVNAAKEITYGAIAGSLGKLIEFPFDTVKVRLQSSHHEKSTTKIIKDIFHREGILNGFYKGIRAPMVGACMESAVLFSAFQYGQVGLSKVTDIPSDSLLRVCIAGAFSGFSASFVLTPVELVKCKLQVANLQSSTASESYMSIIKKILRNEGTVGLWHGLNLTLLREMGGTAVWFASYEESLKTLNNKFPKQENTNLLVSGAVAGFMFNLSIYPIDTIKSNIQTYDMTSGSSKKLNFVTAFKHLTSRPGGMLNLYRGLGITLMRSIPANAAIFYTYEYLKKNF</sequence>
<dbReference type="PANTHER" id="PTHR45624:SF31">
    <property type="entry name" value="MITOCHONDRIAL ORNITHINE TRANSPORTER 1"/>
    <property type="match status" value="1"/>
</dbReference>
<evidence type="ECO:0000313" key="11">
    <source>
        <dbReference type="EMBL" id="SGZ46768.1"/>
    </source>
</evidence>
<protein>
    <submittedName>
        <fullName evidence="11">CIC11C00000002744</fullName>
    </submittedName>
    <submittedName>
        <fullName evidence="12">CIC11C00000003753</fullName>
    </submittedName>
</protein>
<dbReference type="AlphaFoldDB" id="A0A1L0CTF4"/>
<evidence type="ECO:0000256" key="10">
    <source>
        <dbReference type="RuleBase" id="RU000488"/>
    </source>
</evidence>
<reference evidence="13" key="1">
    <citation type="submission" date="2016-10" db="EMBL/GenBank/DDBJ databases">
        <authorList>
            <person name="Geijer C."/>
            <person name="Jareborg N."/>
            <person name="Dainat J."/>
        </authorList>
    </citation>
    <scope>NUCLEOTIDE SEQUENCE [LARGE SCALE GENOMIC DNA]</scope>
    <source>
        <strain evidence="13">PYCC 4715</strain>
    </source>
</reference>
<dbReference type="GO" id="GO:0000064">
    <property type="term" value="F:L-ornithine transmembrane transporter activity"/>
    <property type="evidence" value="ECO:0007669"/>
    <property type="project" value="TreeGrafter"/>
</dbReference>
<comment type="similarity">
    <text evidence="2 10">Belongs to the mitochondrial carrier (TC 2.A.29) family.</text>
</comment>
<dbReference type="STRING" id="45354.A0A1L0CTF4"/>
<keyword evidence="4 9" id="KW-0812">Transmembrane</keyword>
<dbReference type="GO" id="GO:0031966">
    <property type="term" value="C:mitochondrial membrane"/>
    <property type="evidence" value="ECO:0007669"/>
    <property type="project" value="UniProtKB-SubCell"/>
</dbReference>
<feature type="repeat" description="Solcar" evidence="9">
    <location>
        <begin position="192"/>
        <end position="282"/>
    </location>
</feature>
<feature type="repeat" description="Solcar" evidence="9">
    <location>
        <begin position="96"/>
        <end position="184"/>
    </location>
</feature>
<dbReference type="EMBL" id="LT635756">
    <property type="protein sequence ID" value="SGZ46768.1"/>
    <property type="molecule type" value="Genomic_DNA"/>
</dbReference>
<keyword evidence="3 10" id="KW-0813">Transport</keyword>
<dbReference type="EMBL" id="LT635764">
    <property type="protein sequence ID" value="SGZ50213.1"/>
    <property type="molecule type" value="Genomic_DNA"/>
</dbReference>
<keyword evidence="7" id="KW-0496">Mitochondrion</keyword>
<name>A0A1L0CTF4_9ASCO</name>
<dbReference type="InterPro" id="IPR023395">
    <property type="entry name" value="MCP_dom_sf"/>
</dbReference>
<evidence type="ECO:0000313" key="14">
    <source>
        <dbReference type="Proteomes" id="UP000182334"/>
    </source>
</evidence>
<evidence type="ECO:0000256" key="2">
    <source>
        <dbReference type="ARBA" id="ARBA00006375"/>
    </source>
</evidence>
<proteinExistence type="inferred from homology"/>